<dbReference type="Proteomes" id="UP000261875">
    <property type="component" value="Plasmid p5D_Fsymbiotica-1"/>
</dbReference>
<name>A0A2U8I8U9_9GAMM</name>
<sequence>METDCVIQKAHEQQLERLRYQAKLAEWQFNQVDPNNRLVASELAKRWQSTLQELKQAQAFLL</sequence>
<geneLocation type="plasmid" evidence="2">
    <name>p5d_fsymbiotica-1</name>
</geneLocation>
<accession>A0A2U8I8U9</accession>
<evidence type="ECO:0000313" key="1">
    <source>
        <dbReference type="EMBL" id="AWK15508.1"/>
    </source>
</evidence>
<dbReference type="KEGG" id="fsm:CCS41_13845"/>
<keyword evidence="2" id="KW-1185">Reference proteome</keyword>
<dbReference type="AlphaFoldDB" id="A0A2U8I8U9"/>
<dbReference type="EMBL" id="CP021660">
    <property type="protein sequence ID" value="AWK15508.1"/>
    <property type="molecule type" value="Genomic_DNA"/>
</dbReference>
<gene>
    <name evidence="1" type="ORF">CCS41_13845</name>
</gene>
<reference evidence="1 2" key="1">
    <citation type="submission" date="2017-05" db="EMBL/GenBank/DDBJ databases">
        <title>Genome sequence of Candidatus Fukatsuia symbiotica and Candidatus Hamiltonella defensa from Acyrthosiphon pisum strain 5D.</title>
        <authorList>
            <person name="Patel V.A."/>
            <person name="Chevignon G."/>
            <person name="Russell J.A."/>
            <person name="Oliver K.M."/>
        </authorList>
    </citation>
    <scope>NUCLEOTIDE SEQUENCE [LARGE SCALE GENOMIC DNA]</scope>
    <source>
        <strain evidence="1 2">5D</strain>
        <plasmid evidence="2">p5d_fsymbiotica-1</plasmid>
    </source>
</reference>
<evidence type="ECO:0000313" key="2">
    <source>
        <dbReference type="Proteomes" id="UP000261875"/>
    </source>
</evidence>
<protein>
    <submittedName>
        <fullName evidence="1">Uncharacterized protein</fullName>
    </submittedName>
</protein>
<organism evidence="1 2">
    <name type="scientific">Candidatus Fukatsuia symbiotica</name>
    <dbReference type="NCBI Taxonomy" id="1878942"/>
    <lineage>
        <taxon>Bacteria</taxon>
        <taxon>Pseudomonadati</taxon>
        <taxon>Pseudomonadota</taxon>
        <taxon>Gammaproteobacteria</taxon>
        <taxon>Enterobacterales</taxon>
        <taxon>Yersiniaceae</taxon>
        <taxon>Candidatus Fukatsuia</taxon>
    </lineage>
</organism>
<keyword evidence="1" id="KW-0614">Plasmid</keyword>
<dbReference type="RefSeq" id="WP_119797820.1">
    <property type="nucleotide sequence ID" value="NZ_CP021660.1"/>
</dbReference>
<proteinExistence type="predicted"/>
<dbReference type="OrthoDB" id="7277848at2"/>